<comment type="caution">
    <text evidence="1">The sequence shown here is derived from an EMBL/GenBank/DDBJ whole genome shotgun (WGS) entry which is preliminary data.</text>
</comment>
<dbReference type="EMBL" id="MU394288">
    <property type="protein sequence ID" value="KAI6091035.1"/>
    <property type="molecule type" value="Genomic_DNA"/>
</dbReference>
<reference evidence="1 2" key="1">
    <citation type="journal article" date="2022" name="New Phytol.">
        <title>Ecological generalism drives hyperdiversity of secondary metabolite gene clusters in xylarialean endophytes.</title>
        <authorList>
            <person name="Franco M.E.E."/>
            <person name="Wisecaver J.H."/>
            <person name="Arnold A.E."/>
            <person name="Ju Y.M."/>
            <person name="Slot J.C."/>
            <person name="Ahrendt S."/>
            <person name="Moore L.P."/>
            <person name="Eastman K.E."/>
            <person name="Scott K."/>
            <person name="Konkel Z."/>
            <person name="Mondo S.J."/>
            <person name="Kuo A."/>
            <person name="Hayes R.D."/>
            <person name="Haridas S."/>
            <person name="Andreopoulos B."/>
            <person name="Riley R."/>
            <person name="LaButti K."/>
            <person name="Pangilinan J."/>
            <person name="Lipzen A."/>
            <person name="Amirebrahimi M."/>
            <person name="Yan J."/>
            <person name="Adam C."/>
            <person name="Keymanesh K."/>
            <person name="Ng V."/>
            <person name="Louie K."/>
            <person name="Northen T."/>
            <person name="Drula E."/>
            <person name="Henrissat B."/>
            <person name="Hsieh H.M."/>
            <person name="Youens-Clark K."/>
            <person name="Lutzoni F."/>
            <person name="Miadlikowska J."/>
            <person name="Eastwood D.C."/>
            <person name="Hamelin R.C."/>
            <person name="Grigoriev I.V."/>
            <person name="U'Ren J.M."/>
        </authorList>
    </citation>
    <scope>NUCLEOTIDE SEQUENCE [LARGE SCALE GENOMIC DNA]</scope>
    <source>
        <strain evidence="1 2">ER1909</strain>
    </source>
</reference>
<organism evidence="1 2">
    <name type="scientific">Hypoxylon rubiginosum</name>
    <dbReference type="NCBI Taxonomy" id="110542"/>
    <lineage>
        <taxon>Eukaryota</taxon>
        <taxon>Fungi</taxon>
        <taxon>Dikarya</taxon>
        <taxon>Ascomycota</taxon>
        <taxon>Pezizomycotina</taxon>
        <taxon>Sordariomycetes</taxon>
        <taxon>Xylariomycetidae</taxon>
        <taxon>Xylariales</taxon>
        <taxon>Hypoxylaceae</taxon>
        <taxon>Hypoxylon</taxon>
    </lineage>
</organism>
<proteinExistence type="predicted"/>
<protein>
    <submittedName>
        <fullName evidence="1">Uncharacterized protein</fullName>
    </submittedName>
</protein>
<evidence type="ECO:0000313" key="1">
    <source>
        <dbReference type="EMBL" id="KAI6091035.1"/>
    </source>
</evidence>
<gene>
    <name evidence="1" type="ORF">F4821DRAFT_255324</name>
</gene>
<keyword evidence="2" id="KW-1185">Reference proteome</keyword>
<accession>A0ACC0DE45</accession>
<evidence type="ECO:0000313" key="2">
    <source>
        <dbReference type="Proteomes" id="UP001497680"/>
    </source>
</evidence>
<name>A0ACC0DE45_9PEZI</name>
<sequence length="153" mass="16594">MVANARALKEHMQWTHVGTQCYWPGCATTTNDEGEMRKYLKAAYIVAVEVQAPSFDGKMVTKYRCAWPGCGRVFMHSRSVTQCVYAHAHRRTPPSPPSPDGTIPRTAHHIGGVLRPFDATSGEAGDNIDVDNESEVKSEGASGKSCTPSRASA</sequence>
<dbReference type="Proteomes" id="UP001497680">
    <property type="component" value="Unassembled WGS sequence"/>
</dbReference>